<evidence type="ECO:0000313" key="6">
    <source>
        <dbReference type="EMBL" id="PUE02548.1"/>
    </source>
</evidence>
<dbReference type="SMART" id="SM00382">
    <property type="entry name" value="AAA"/>
    <property type="match status" value="1"/>
</dbReference>
<evidence type="ECO:0000313" key="7">
    <source>
        <dbReference type="Proteomes" id="UP000250928"/>
    </source>
</evidence>
<dbReference type="GO" id="GO:0005524">
    <property type="term" value="F:ATP binding"/>
    <property type="evidence" value="ECO:0007669"/>
    <property type="project" value="UniProtKB-KW"/>
</dbReference>
<proteinExistence type="inferred from homology"/>
<organism evidence="6 7">
    <name type="scientific">Candidatus Sedimenticola endophacoides</name>
    <dbReference type="NCBI Taxonomy" id="2548426"/>
    <lineage>
        <taxon>Bacteria</taxon>
        <taxon>Pseudomonadati</taxon>
        <taxon>Pseudomonadota</taxon>
        <taxon>Gammaproteobacteria</taxon>
        <taxon>Chromatiales</taxon>
        <taxon>Sedimenticolaceae</taxon>
        <taxon>Sedimenticola</taxon>
    </lineage>
</organism>
<sequence length="305" mass="32993">MEPLLRIRDLHRTYGDLRALEALDFELHRSEVLGLLGPNGAGKSTTMRIISGALAPSAGAVEIDGIDLLRHPIAAKARLGYLPETPPLYPDLTVDEYLDYAARLRGLRGAALGRARARARERCGLTHSGRRLIANLSKGYKQRVGIAQAIIHDPKVVILDEPTGGLDPNQIQEIRTLIRALGEERGVLLSTHILPEVEMLCGRALILHQGRLVHEQPLDAAPPGNRLALRLGQPPDPTELAGIAGVTRVEAGDGKHLVLHLSDGTDPSGIADHCVAKGWRLLEMSPVGDRLEQLFSRITLGESAP</sequence>
<feature type="domain" description="ABC transporter" evidence="5">
    <location>
        <begin position="5"/>
        <end position="234"/>
    </location>
</feature>
<evidence type="ECO:0000256" key="4">
    <source>
        <dbReference type="ARBA" id="ARBA00022840"/>
    </source>
</evidence>
<dbReference type="CDD" id="cd03230">
    <property type="entry name" value="ABC_DR_subfamily_A"/>
    <property type="match status" value="1"/>
</dbReference>
<dbReference type="Proteomes" id="UP000250928">
    <property type="component" value="Unassembled WGS sequence"/>
</dbReference>
<evidence type="ECO:0000256" key="2">
    <source>
        <dbReference type="ARBA" id="ARBA00022448"/>
    </source>
</evidence>
<evidence type="ECO:0000256" key="3">
    <source>
        <dbReference type="ARBA" id="ARBA00022741"/>
    </source>
</evidence>
<keyword evidence="3" id="KW-0547">Nucleotide-binding</keyword>
<dbReference type="Gene3D" id="3.40.50.300">
    <property type="entry name" value="P-loop containing nucleotide triphosphate hydrolases"/>
    <property type="match status" value="1"/>
</dbReference>
<reference evidence="6 7" key="1">
    <citation type="submission" date="2018-01" db="EMBL/GenBank/DDBJ databases">
        <title>Novel co-symbiosis in the lucinid bivalve Phacoides pectinatus.</title>
        <authorList>
            <person name="Lim S.J."/>
            <person name="Davis B.G."/>
            <person name="Gill D.E."/>
            <person name="Engel A.S."/>
            <person name="Anderson L.C."/>
            <person name="Campbell B.J."/>
        </authorList>
    </citation>
    <scope>NUCLEOTIDE SEQUENCE [LARGE SCALE GENOMIC DNA]</scope>
    <source>
        <strain evidence="6">N3_P5</strain>
    </source>
</reference>
<dbReference type="SUPFAM" id="SSF52540">
    <property type="entry name" value="P-loop containing nucleoside triphosphate hydrolases"/>
    <property type="match status" value="1"/>
</dbReference>
<dbReference type="PANTHER" id="PTHR43335">
    <property type="entry name" value="ABC TRANSPORTER, ATP-BINDING PROTEIN"/>
    <property type="match status" value="1"/>
</dbReference>
<dbReference type="InterPro" id="IPR003593">
    <property type="entry name" value="AAA+_ATPase"/>
</dbReference>
<keyword evidence="2" id="KW-0813">Transport</keyword>
<dbReference type="InterPro" id="IPR027417">
    <property type="entry name" value="P-loop_NTPase"/>
</dbReference>
<dbReference type="AlphaFoldDB" id="A0A6N4E0H3"/>
<evidence type="ECO:0000256" key="1">
    <source>
        <dbReference type="ARBA" id="ARBA00005417"/>
    </source>
</evidence>
<dbReference type="PANTHER" id="PTHR43335:SF4">
    <property type="entry name" value="ABC TRANSPORTER, ATP-BINDING PROTEIN"/>
    <property type="match status" value="1"/>
</dbReference>
<dbReference type="PROSITE" id="PS50893">
    <property type="entry name" value="ABC_TRANSPORTER_2"/>
    <property type="match status" value="1"/>
</dbReference>
<comment type="similarity">
    <text evidence="1">Belongs to the ABC transporter superfamily.</text>
</comment>
<gene>
    <name evidence="6" type="ORF">C3L24_05955</name>
</gene>
<evidence type="ECO:0000259" key="5">
    <source>
        <dbReference type="PROSITE" id="PS50893"/>
    </source>
</evidence>
<keyword evidence="4 6" id="KW-0067">ATP-binding</keyword>
<dbReference type="InterPro" id="IPR003439">
    <property type="entry name" value="ABC_transporter-like_ATP-bd"/>
</dbReference>
<dbReference type="Pfam" id="PF00005">
    <property type="entry name" value="ABC_tran"/>
    <property type="match status" value="1"/>
</dbReference>
<accession>A0A6N4E0H3</accession>
<protein>
    <submittedName>
        <fullName evidence="6">ABC transporter ATP-binding protein</fullName>
    </submittedName>
</protein>
<name>A0A6N4E0H3_9GAMM</name>
<comment type="caution">
    <text evidence="6">The sequence shown here is derived from an EMBL/GenBank/DDBJ whole genome shotgun (WGS) entry which is preliminary data.</text>
</comment>
<dbReference type="GO" id="GO:0016887">
    <property type="term" value="F:ATP hydrolysis activity"/>
    <property type="evidence" value="ECO:0007669"/>
    <property type="project" value="InterPro"/>
</dbReference>
<dbReference type="EMBL" id="PQCO01000178">
    <property type="protein sequence ID" value="PUE02548.1"/>
    <property type="molecule type" value="Genomic_DNA"/>
</dbReference>